<reference evidence="2 4" key="2">
    <citation type="submission" date="2017-05" db="EMBL/GenBank/DDBJ databases">
        <authorList>
            <person name="Song R."/>
            <person name="Chenine A.L."/>
            <person name="Ruprecht R.M."/>
        </authorList>
    </citation>
    <scope>NUCLEOTIDE SEQUENCE [LARGE SCALE GENOMIC DNA]</scope>
    <source>
        <strain evidence="2">PD5205</strain>
    </source>
</reference>
<dbReference type="Proteomes" id="UP000195877">
    <property type="component" value="Chromosome 1"/>
</dbReference>
<evidence type="ECO:0000313" key="4">
    <source>
        <dbReference type="Proteomes" id="UP000195953"/>
    </source>
</evidence>
<evidence type="ECO:0000313" key="2">
    <source>
        <dbReference type="EMBL" id="SMR03584.1"/>
    </source>
</evidence>
<keyword evidence="3" id="KW-1185">Reference proteome</keyword>
<gene>
    <name evidence="2" type="ORF">PD5205_02286</name>
    <name evidence="1" type="ORF">PD885_02312</name>
</gene>
<protein>
    <submittedName>
        <fullName evidence="2">DedA family protein</fullName>
    </submittedName>
</protein>
<evidence type="ECO:0000313" key="3">
    <source>
        <dbReference type="Proteomes" id="UP000195877"/>
    </source>
</evidence>
<accession>A0A1Y6HAI8</accession>
<sequence length="103" mass="11521">MQGLIEQNGLALVLAKEQSLCRLSMSRDTYVKKTERFLSRWGVRVLAMAKFVPRLSMVPMAGALRVRSGSILALRRLRCISVGMRRCGCLHIRCRTCSPLGPS</sequence>
<evidence type="ECO:0000313" key="1">
    <source>
        <dbReference type="EMBL" id="SMQ99551.1"/>
    </source>
</evidence>
<dbReference type="EMBL" id="LT853885">
    <property type="protein sequence ID" value="SMR03584.1"/>
    <property type="molecule type" value="Genomic_DNA"/>
</dbReference>
<proteinExistence type="predicted"/>
<organism evidence="2 4">
    <name type="scientific">Xanthomonas fragariae</name>
    <dbReference type="NCBI Taxonomy" id="48664"/>
    <lineage>
        <taxon>Bacteria</taxon>
        <taxon>Pseudomonadati</taxon>
        <taxon>Pseudomonadota</taxon>
        <taxon>Gammaproteobacteria</taxon>
        <taxon>Lysobacterales</taxon>
        <taxon>Lysobacteraceae</taxon>
        <taxon>Xanthomonas</taxon>
    </lineage>
</organism>
<dbReference type="AlphaFoldDB" id="A0A1Y6HAI8"/>
<name>A0A1Y6HAI8_9XANT</name>
<dbReference type="EMBL" id="LT853882">
    <property type="protein sequence ID" value="SMQ99551.1"/>
    <property type="molecule type" value="Genomic_DNA"/>
</dbReference>
<dbReference type="Proteomes" id="UP000195953">
    <property type="component" value="Chromosome 1"/>
</dbReference>
<reference evidence="1 3" key="1">
    <citation type="submission" date="2017-05" db="EMBL/GenBank/DDBJ databases">
        <authorList>
            <person name="Blom J."/>
        </authorList>
    </citation>
    <scope>NUCLEOTIDE SEQUENCE [LARGE SCALE GENOMIC DNA]</scope>
    <source>
        <strain evidence="1">PD885</strain>
    </source>
</reference>